<keyword evidence="3" id="KW-1185">Reference proteome</keyword>
<evidence type="ECO:0000313" key="3">
    <source>
        <dbReference type="Proteomes" id="UP000245962"/>
    </source>
</evidence>
<gene>
    <name evidence="2" type="ORF">DDV96_03755</name>
</gene>
<evidence type="ECO:0000313" key="2">
    <source>
        <dbReference type="EMBL" id="PVW16384.1"/>
    </source>
</evidence>
<dbReference type="RefSeq" id="WP_116693402.1">
    <property type="nucleotide sequence ID" value="NZ_QEHR01000002.1"/>
</dbReference>
<name>A0A2U0I5P1_9FLAO</name>
<dbReference type="Proteomes" id="UP000245962">
    <property type="component" value="Unassembled WGS sequence"/>
</dbReference>
<proteinExistence type="predicted"/>
<feature type="chain" id="PRO_5015537804" description="DUF4412 domain-containing protein" evidence="1">
    <location>
        <begin position="21"/>
        <end position="236"/>
    </location>
</feature>
<organism evidence="2 3">
    <name type="scientific">Marixanthomonas spongiae</name>
    <dbReference type="NCBI Taxonomy" id="2174845"/>
    <lineage>
        <taxon>Bacteria</taxon>
        <taxon>Pseudomonadati</taxon>
        <taxon>Bacteroidota</taxon>
        <taxon>Flavobacteriia</taxon>
        <taxon>Flavobacteriales</taxon>
        <taxon>Flavobacteriaceae</taxon>
        <taxon>Marixanthomonas</taxon>
    </lineage>
</organism>
<evidence type="ECO:0000256" key="1">
    <source>
        <dbReference type="SAM" id="SignalP"/>
    </source>
</evidence>
<protein>
    <recommendedName>
        <fullName evidence="4">DUF4412 domain-containing protein</fullName>
    </recommendedName>
</protein>
<accession>A0A2U0I5P1</accession>
<sequence>MNKTTYLLLIALCSSYFAFAQTKSITFDYSVTYEIPNKRKNTTDTITVSYNKEGSYIYTSAPILASQLGARMFKQTQMDLSSMNSHIILDTQKAILYMDLSFNENIFFFKMDMKDMLPPMNNPLNQEVALISEKTSESDVLFGKERDVYSIYPSTEPDKPITVVFDAEHKVDNNAIFKEFLQLMLYKTQSKGSIDFNLPQGLLLKATVKDKVVLKAIAMDTKPLEVNFSHNFNISK</sequence>
<dbReference type="OrthoDB" id="1436237at2"/>
<feature type="signal peptide" evidence="1">
    <location>
        <begin position="1"/>
        <end position="20"/>
    </location>
</feature>
<comment type="caution">
    <text evidence="2">The sequence shown here is derived from an EMBL/GenBank/DDBJ whole genome shotgun (WGS) entry which is preliminary data.</text>
</comment>
<reference evidence="2 3" key="1">
    <citation type="submission" date="2018-04" db="EMBL/GenBank/DDBJ databases">
        <title>Marixanthomonas spongiae HN-E44 sp. nov., isolated from a marine sponge.</title>
        <authorList>
            <person name="Luo L."/>
            <person name="Zhuang L."/>
        </authorList>
    </citation>
    <scope>NUCLEOTIDE SEQUENCE [LARGE SCALE GENOMIC DNA]</scope>
    <source>
        <strain evidence="2 3">HN-E44</strain>
    </source>
</reference>
<dbReference type="EMBL" id="QEHR01000002">
    <property type="protein sequence ID" value="PVW16384.1"/>
    <property type="molecule type" value="Genomic_DNA"/>
</dbReference>
<keyword evidence="1" id="KW-0732">Signal</keyword>
<dbReference type="AlphaFoldDB" id="A0A2U0I5P1"/>
<evidence type="ECO:0008006" key="4">
    <source>
        <dbReference type="Google" id="ProtNLM"/>
    </source>
</evidence>